<keyword evidence="1 4" id="KW-0349">Heme</keyword>
<dbReference type="Pfam" id="PF06537">
    <property type="entry name" value="DHOR"/>
    <property type="match status" value="2"/>
</dbReference>
<dbReference type="eggNOG" id="COG3488">
    <property type="taxonomic scope" value="Bacteria"/>
</dbReference>
<dbReference type="PANTHER" id="PTHR30600:SF4">
    <property type="entry name" value="CYTOCHROME C DOMAIN-CONTAINING PROTEIN"/>
    <property type="match status" value="1"/>
</dbReference>
<gene>
    <name evidence="7" type="ORF">D187_009244</name>
</gene>
<evidence type="ECO:0000313" key="8">
    <source>
        <dbReference type="Proteomes" id="UP000011682"/>
    </source>
</evidence>
<dbReference type="InterPro" id="IPR010538">
    <property type="entry name" value="DHOR"/>
</dbReference>
<dbReference type="InterPro" id="IPR036909">
    <property type="entry name" value="Cyt_c-like_dom_sf"/>
</dbReference>
<proteinExistence type="predicted"/>
<dbReference type="Proteomes" id="UP000011682">
    <property type="component" value="Unassembled WGS sequence"/>
</dbReference>
<evidence type="ECO:0000313" key="7">
    <source>
        <dbReference type="EMBL" id="EPX55633.1"/>
    </source>
</evidence>
<dbReference type="GO" id="GO:0009055">
    <property type="term" value="F:electron transfer activity"/>
    <property type="evidence" value="ECO:0007669"/>
    <property type="project" value="InterPro"/>
</dbReference>
<dbReference type="InterPro" id="IPR009056">
    <property type="entry name" value="Cyt_c-like_dom"/>
</dbReference>
<dbReference type="PANTHER" id="PTHR30600">
    <property type="entry name" value="CYTOCHROME C PEROXIDASE-RELATED"/>
    <property type="match status" value="1"/>
</dbReference>
<dbReference type="GO" id="GO:0004130">
    <property type="term" value="F:cytochrome-c peroxidase activity"/>
    <property type="evidence" value="ECO:0007669"/>
    <property type="project" value="TreeGrafter"/>
</dbReference>
<feature type="region of interest" description="Disordered" evidence="5">
    <location>
        <begin position="38"/>
        <end position="62"/>
    </location>
</feature>
<keyword evidence="8" id="KW-1185">Reference proteome</keyword>
<dbReference type="AlphaFoldDB" id="S9QGY6"/>
<dbReference type="Gene3D" id="1.10.760.10">
    <property type="entry name" value="Cytochrome c-like domain"/>
    <property type="match status" value="1"/>
</dbReference>
<evidence type="ECO:0000256" key="4">
    <source>
        <dbReference type="PROSITE-ProRule" id="PRU00433"/>
    </source>
</evidence>
<protein>
    <submittedName>
        <fullName evidence="7">Thiol oxidoreductase</fullName>
    </submittedName>
</protein>
<feature type="compositionally biased region" description="Low complexity" evidence="5">
    <location>
        <begin position="39"/>
        <end position="62"/>
    </location>
</feature>
<feature type="domain" description="Cytochrome c" evidence="6">
    <location>
        <begin position="619"/>
        <end position="754"/>
    </location>
</feature>
<comment type="caution">
    <text evidence="7">The sequence shown here is derived from an EMBL/GenBank/DDBJ whole genome shotgun (WGS) entry which is preliminary data.</text>
</comment>
<dbReference type="InterPro" id="IPR051395">
    <property type="entry name" value="Cytochrome_c_Peroxidase/MauG"/>
</dbReference>
<evidence type="ECO:0000256" key="5">
    <source>
        <dbReference type="SAM" id="MobiDB-lite"/>
    </source>
</evidence>
<organism evidence="7 8">
    <name type="scientific">Cystobacter fuscus (strain ATCC 25194 / DSM 2262 / NBRC 100088 / M29)</name>
    <dbReference type="NCBI Taxonomy" id="1242864"/>
    <lineage>
        <taxon>Bacteria</taxon>
        <taxon>Pseudomonadati</taxon>
        <taxon>Myxococcota</taxon>
        <taxon>Myxococcia</taxon>
        <taxon>Myxococcales</taxon>
        <taxon>Cystobacterineae</taxon>
        <taxon>Archangiaceae</taxon>
        <taxon>Cystobacter</taxon>
    </lineage>
</organism>
<accession>S9QGY6</accession>
<keyword evidence="2 4" id="KW-0479">Metal-binding</keyword>
<dbReference type="PROSITE" id="PS51007">
    <property type="entry name" value="CYTC"/>
    <property type="match status" value="1"/>
</dbReference>
<dbReference type="GO" id="GO:0020037">
    <property type="term" value="F:heme binding"/>
    <property type="evidence" value="ECO:0007669"/>
    <property type="project" value="InterPro"/>
</dbReference>
<dbReference type="GO" id="GO:0046872">
    <property type="term" value="F:metal ion binding"/>
    <property type="evidence" value="ECO:0007669"/>
    <property type="project" value="UniProtKB-KW"/>
</dbReference>
<dbReference type="EMBL" id="ANAH02000071">
    <property type="protein sequence ID" value="EPX55633.1"/>
    <property type="molecule type" value="Genomic_DNA"/>
</dbReference>
<evidence type="ECO:0000259" key="6">
    <source>
        <dbReference type="PROSITE" id="PS51007"/>
    </source>
</evidence>
<evidence type="ECO:0000256" key="3">
    <source>
        <dbReference type="ARBA" id="ARBA00023004"/>
    </source>
</evidence>
<keyword evidence="3 4" id="KW-0408">Iron</keyword>
<name>S9QGY6_CYSF2</name>
<reference evidence="7" key="1">
    <citation type="submission" date="2013-05" db="EMBL/GenBank/DDBJ databases">
        <title>Genome assembly of Cystobacter fuscus DSM 2262.</title>
        <authorList>
            <person name="Sharma G."/>
            <person name="Khatri I."/>
            <person name="Kaur C."/>
            <person name="Mayilraj S."/>
            <person name="Subramanian S."/>
        </authorList>
    </citation>
    <scope>NUCLEOTIDE SEQUENCE [LARGE SCALE GENOMIC DNA]</scope>
    <source>
        <strain evidence="7">DSM 2262</strain>
    </source>
</reference>
<dbReference type="SUPFAM" id="SSF46626">
    <property type="entry name" value="Cytochrome c"/>
    <property type="match status" value="1"/>
</dbReference>
<evidence type="ECO:0000256" key="1">
    <source>
        <dbReference type="ARBA" id="ARBA00022617"/>
    </source>
</evidence>
<sequence length="754" mass="81050">MKTRASSAGRERNLARPPPAAALPALFAAMLSLTACGGAADSSTSDASPQPSPASTAPSTVAAAPEAAPVPVPIPGLGATEYVPLYAVGTPVAEQIQYTEADGTLVTLAGFRPTNRHARERGEPWFDPVDVGPGRYFDFPTWYFQNRTFGLMIRDQVPAGRSRIEISLRVNDGTFINTGLSAFRRDDPNVGEYGWKMNVGFQNPKEGNKNTCHATSAREDCMVVITDNWRAPKPGTPFKPGDVIELAPAPFLPHTADNKAIIDGGGSRYYSFENLYQVGVGIRAWYGVAPLLDSVPLPASTLLGGEASVSYNYSEEPHRVFQQMANNIGIADTRRFVEGRRLFHTSFVDGKHSESPDINPAFTQHANQLGPRYNNTRCIECHALNGRSKVPTPGSTLDTMTIETAAASSTAGNTPDPTYGINVQQRAQAVGAPDYSVSVKSYEKTVRTLPDGETVELQKPVYAFKGPVPAHYSVRQAPQVVGLGLLEAVDESTLLALADPTDANGDGVKGVPNWAYNPETGKQHLGRFGWKAGKASLRHQSGAALLKDLGVTSPVYKTLDCQKGVANCNASTAATSISETEIERLSSYLSLLGVPAQRSLRSGYPDGMRVAPEHDVDPAQISRGATLFAQARCGTCHTPQLKTGANHPFAELRNQTIHPYTNLMLHDMGPELADTLTEGQAAPGMWRTPPLWGIGSLKYVQGGAQNVRYLHDGRARTLMEAIAWHGGEATNSRDKFEALSKADRTAVLAFLESL</sequence>
<evidence type="ECO:0000256" key="2">
    <source>
        <dbReference type="ARBA" id="ARBA00022723"/>
    </source>
</evidence>
<dbReference type="RefSeq" id="WP_002627225.1">
    <property type="nucleotide sequence ID" value="NZ_ANAH02000071.1"/>
</dbReference>